<dbReference type="SUPFAM" id="SSF54106">
    <property type="entry name" value="LysM domain"/>
    <property type="match status" value="1"/>
</dbReference>
<comment type="caution">
    <text evidence="5">The sequence shown here is derived from an EMBL/GenBank/DDBJ whole genome shotgun (WGS) entry which is preliminary data.</text>
</comment>
<dbReference type="PROSITE" id="PS51257">
    <property type="entry name" value="PROKAR_LIPOPROTEIN"/>
    <property type="match status" value="1"/>
</dbReference>
<dbReference type="NCBIfam" id="TIGR02521">
    <property type="entry name" value="type_IV_pilW"/>
    <property type="match status" value="1"/>
</dbReference>
<dbReference type="InterPro" id="IPR011990">
    <property type="entry name" value="TPR-like_helical_dom_sf"/>
</dbReference>
<feature type="repeat" description="TPR" evidence="1">
    <location>
        <begin position="77"/>
        <end position="110"/>
    </location>
</feature>
<dbReference type="SMART" id="SM00257">
    <property type="entry name" value="LysM"/>
    <property type="match status" value="1"/>
</dbReference>
<dbReference type="PANTHER" id="PTHR12558">
    <property type="entry name" value="CELL DIVISION CYCLE 16,23,27"/>
    <property type="match status" value="1"/>
</dbReference>
<dbReference type="Gene3D" id="3.10.350.10">
    <property type="entry name" value="LysM domain"/>
    <property type="match status" value="1"/>
</dbReference>
<evidence type="ECO:0000313" key="6">
    <source>
        <dbReference type="Proteomes" id="UP000321822"/>
    </source>
</evidence>
<sequence length="530" mass="58741">MAKYLIPTLLTAISVTLLSGCVTQSFENNEPIVKNQANRDEMAATRISLGLGYLKMGDMSQAKLNLEKAKKFSPNLVQVHTAFAHYYETVGEGTLAIESFEQALSIKADSADTLNNYGVFLCRQGNVASAEIQFLKAIAVPSYLLVSESYENLASCYLQNDNFEKAEMYLNKSIYHSPNRTSTLFQMVRLQYAMGNYKEAKRYLQKFERSTQRFTANSLSLAYKLYWKLGQRRTARNYANMLVKMYPQSWEGKQYLLNELELIDADNLAKKYQLTQKEKNRQLSPSKNKRVVKLSPRKSANTPYTSSVKTVTPKMSTKNTATTEITTKAVSTSLITSTTPAAVGSGIVLLSPKVAGTLVATNKPTNEVAVTNKPTSEVAVTNKPASDITVTKVEDVVPLNKAVDKVIPLATEAVVVNQVVSNSTEPTSTMPIAATRDVPLPEALPEPVETELVVAEVIAVAEVSNEFDMVDTQEIVHTVIPGENLYSISVEYNVKLNTLRKWNNISEKNKIRIGDKLYVVDPQTVKNIND</sequence>
<keyword evidence="6" id="KW-1185">Reference proteome</keyword>
<evidence type="ECO:0000256" key="2">
    <source>
        <dbReference type="SAM" id="MobiDB-lite"/>
    </source>
</evidence>
<protein>
    <submittedName>
        <fullName evidence="5">Type IV pilus biogenesis/stability protein PilW</fullName>
    </submittedName>
</protein>
<keyword evidence="3" id="KW-0732">Signal</keyword>
<feature type="region of interest" description="Disordered" evidence="2">
    <location>
        <begin position="277"/>
        <end position="315"/>
    </location>
</feature>
<dbReference type="EMBL" id="VOLT01000004">
    <property type="protein sequence ID" value="TWX68725.1"/>
    <property type="molecule type" value="Genomic_DNA"/>
</dbReference>
<evidence type="ECO:0000259" key="4">
    <source>
        <dbReference type="PROSITE" id="PS51782"/>
    </source>
</evidence>
<name>A0A5C6QI45_9GAMM</name>
<feature type="chain" id="PRO_5022743188" evidence="3">
    <location>
        <begin position="20"/>
        <end position="530"/>
    </location>
</feature>
<organism evidence="5 6">
    <name type="scientific">Colwellia demingiae</name>
    <dbReference type="NCBI Taxonomy" id="89401"/>
    <lineage>
        <taxon>Bacteria</taxon>
        <taxon>Pseudomonadati</taxon>
        <taxon>Pseudomonadota</taxon>
        <taxon>Gammaproteobacteria</taxon>
        <taxon>Alteromonadales</taxon>
        <taxon>Colwelliaceae</taxon>
        <taxon>Colwellia</taxon>
    </lineage>
</organism>
<feature type="compositionally biased region" description="Basic residues" evidence="2">
    <location>
        <begin position="287"/>
        <end position="296"/>
    </location>
</feature>
<evidence type="ECO:0000256" key="1">
    <source>
        <dbReference type="PROSITE-ProRule" id="PRU00339"/>
    </source>
</evidence>
<feature type="repeat" description="TPR" evidence="1">
    <location>
        <begin position="147"/>
        <end position="180"/>
    </location>
</feature>
<dbReference type="RefSeq" id="WP_146786898.1">
    <property type="nucleotide sequence ID" value="NZ_VOLT01000004.1"/>
</dbReference>
<dbReference type="AlphaFoldDB" id="A0A5C6QI45"/>
<feature type="domain" description="LysM" evidence="4">
    <location>
        <begin position="475"/>
        <end position="519"/>
    </location>
</feature>
<evidence type="ECO:0000256" key="3">
    <source>
        <dbReference type="SAM" id="SignalP"/>
    </source>
</evidence>
<proteinExistence type="predicted"/>
<gene>
    <name evidence="5" type="primary">pilW</name>
    <name evidence="5" type="ORF">ESZ36_09625</name>
</gene>
<dbReference type="Proteomes" id="UP000321822">
    <property type="component" value="Unassembled WGS sequence"/>
</dbReference>
<reference evidence="5 6" key="1">
    <citation type="submission" date="2019-07" db="EMBL/GenBank/DDBJ databases">
        <title>Genomes of sea-ice associated Colwellia species.</title>
        <authorList>
            <person name="Bowman J.P."/>
        </authorList>
    </citation>
    <scope>NUCLEOTIDE SEQUENCE [LARGE SCALE GENOMIC DNA]</scope>
    <source>
        <strain evidence="5 6">ACAM 459</strain>
    </source>
</reference>
<dbReference type="InterPro" id="IPR013360">
    <property type="entry name" value="Pilus_4_PilW"/>
</dbReference>
<feature type="signal peptide" evidence="3">
    <location>
        <begin position="1"/>
        <end position="19"/>
    </location>
</feature>
<feature type="repeat" description="TPR" evidence="1">
    <location>
        <begin position="43"/>
        <end position="76"/>
    </location>
</feature>
<dbReference type="Pfam" id="PF01476">
    <property type="entry name" value="LysM"/>
    <property type="match status" value="1"/>
</dbReference>
<dbReference type="SUPFAM" id="SSF48452">
    <property type="entry name" value="TPR-like"/>
    <property type="match status" value="1"/>
</dbReference>
<dbReference type="PROSITE" id="PS51782">
    <property type="entry name" value="LYSM"/>
    <property type="match status" value="1"/>
</dbReference>
<dbReference type="Pfam" id="PF13174">
    <property type="entry name" value="TPR_6"/>
    <property type="match status" value="2"/>
</dbReference>
<keyword evidence="1" id="KW-0802">TPR repeat</keyword>
<dbReference type="Pfam" id="PF13424">
    <property type="entry name" value="TPR_12"/>
    <property type="match status" value="1"/>
</dbReference>
<dbReference type="InterPro" id="IPR019734">
    <property type="entry name" value="TPR_rpt"/>
</dbReference>
<feature type="compositionally biased region" description="Polar residues" evidence="2">
    <location>
        <begin position="298"/>
        <end position="315"/>
    </location>
</feature>
<dbReference type="Gene3D" id="1.25.40.10">
    <property type="entry name" value="Tetratricopeptide repeat domain"/>
    <property type="match status" value="1"/>
</dbReference>
<dbReference type="PANTHER" id="PTHR12558:SF13">
    <property type="entry name" value="CELL DIVISION CYCLE PROTEIN 27 HOMOLOG"/>
    <property type="match status" value="1"/>
</dbReference>
<accession>A0A5C6QI45</accession>
<dbReference type="CDD" id="cd00118">
    <property type="entry name" value="LysM"/>
    <property type="match status" value="1"/>
</dbReference>
<dbReference type="InterPro" id="IPR018392">
    <property type="entry name" value="LysM"/>
</dbReference>
<evidence type="ECO:0000313" key="5">
    <source>
        <dbReference type="EMBL" id="TWX68725.1"/>
    </source>
</evidence>
<dbReference type="SMART" id="SM00028">
    <property type="entry name" value="TPR"/>
    <property type="match status" value="5"/>
</dbReference>
<dbReference type="InterPro" id="IPR036779">
    <property type="entry name" value="LysM_dom_sf"/>
</dbReference>
<dbReference type="PROSITE" id="PS50005">
    <property type="entry name" value="TPR"/>
    <property type="match status" value="3"/>
</dbReference>
<dbReference type="OrthoDB" id="9814042at2"/>